<name>A0AAW2Y4W1_9LAMI</name>
<organism evidence="2">
    <name type="scientific">Sesamum latifolium</name>
    <dbReference type="NCBI Taxonomy" id="2727402"/>
    <lineage>
        <taxon>Eukaryota</taxon>
        <taxon>Viridiplantae</taxon>
        <taxon>Streptophyta</taxon>
        <taxon>Embryophyta</taxon>
        <taxon>Tracheophyta</taxon>
        <taxon>Spermatophyta</taxon>
        <taxon>Magnoliopsida</taxon>
        <taxon>eudicotyledons</taxon>
        <taxon>Gunneridae</taxon>
        <taxon>Pentapetalae</taxon>
        <taxon>asterids</taxon>
        <taxon>lamiids</taxon>
        <taxon>Lamiales</taxon>
        <taxon>Pedaliaceae</taxon>
        <taxon>Sesamum</taxon>
    </lineage>
</organism>
<proteinExistence type="predicted"/>
<dbReference type="EMBL" id="JACGWN010000002">
    <property type="protein sequence ID" value="KAL0460798.1"/>
    <property type="molecule type" value="Genomic_DNA"/>
</dbReference>
<evidence type="ECO:0000256" key="1">
    <source>
        <dbReference type="SAM" id="MobiDB-lite"/>
    </source>
</evidence>
<comment type="caution">
    <text evidence="2">The sequence shown here is derived from an EMBL/GenBank/DDBJ whole genome shotgun (WGS) entry which is preliminary data.</text>
</comment>
<reference evidence="2" key="1">
    <citation type="submission" date="2020-06" db="EMBL/GenBank/DDBJ databases">
        <authorList>
            <person name="Li T."/>
            <person name="Hu X."/>
            <person name="Zhang T."/>
            <person name="Song X."/>
            <person name="Zhang H."/>
            <person name="Dai N."/>
            <person name="Sheng W."/>
            <person name="Hou X."/>
            <person name="Wei L."/>
        </authorList>
    </citation>
    <scope>NUCLEOTIDE SEQUENCE</scope>
    <source>
        <strain evidence="2">KEN1</strain>
        <tissue evidence="2">Leaf</tissue>
    </source>
</reference>
<accession>A0AAW2Y4W1</accession>
<dbReference type="AlphaFoldDB" id="A0AAW2Y4W1"/>
<feature type="region of interest" description="Disordered" evidence="1">
    <location>
        <begin position="1"/>
        <end position="70"/>
    </location>
</feature>
<gene>
    <name evidence="2" type="ORF">Slati_0707000</name>
</gene>
<sequence length="82" mass="8650">MEEVGGGATRLRHQRSSPSHDRFLGVFRPPSSSAGSSVELSEHDIFNTPSGSSSPSPPARALATRPETSRTTIAVITASYLP</sequence>
<protein>
    <submittedName>
        <fullName evidence="2">Uncharacterized protein</fullName>
    </submittedName>
</protein>
<reference evidence="2" key="2">
    <citation type="journal article" date="2024" name="Plant">
        <title>Genomic evolution and insights into agronomic trait innovations of Sesamum species.</title>
        <authorList>
            <person name="Miao H."/>
            <person name="Wang L."/>
            <person name="Qu L."/>
            <person name="Liu H."/>
            <person name="Sun Y."/>
            <person name="Le M."/>
            <person name="Wang Q."/>
            <person name="Wei S."/>
            <person name="Zheng Y."/>
            <person name="Lin W."/>
            <person name="Duan Y."/>
            <person name="Cao H."/>
            <person name="Xiong S."/>
            <person name="Wang X."/>
            <person name="Wei L."/>
            <person name="Li C."/>
            <person name="Ma Q."/>
            <person name="Ju M."/>
            <person name="Zhao R."/>
            <person name="Li G."/>
            <person name="Mu C."/>
            <person name="Tian Q."/>
            <person name="Mei H."/>
            <person name="Zhang T."/>
            <person name="Gao T."/>
            <person name="Zhang H."/>
        </authorList>
    </citation>
    <scope>NUCLEOTIDE SEQUENCE</scope>
    <source>
        <strain evidence="2">KEN1</strain>
    </source>
</reference>
<evidence type="ECO:0000313" key="2">
    <source>
        <dbReference type="EMBL" id="KAL0460798.1"/>
    </source>
</evidence>